<dbReference type="GO" id="GO:0006935">
    <property type="term" value="P:chemotaxis"/>
    <property type="evidence" value="ECO:0007669"/>
    <property type="project" value="InterPro"/>
</dbReference>
<dbReference type="CDD" id="cd06225">
    <property type="entry name" value="HAMP"/>
    <property type="match status" value="1"/>
</dbReference>
<dbReference type="GO" id="GO:0004888">
    <property type="term" value="F:transmembrane signaling receptor activity"/>
    <property type="evidence" value="ECO:0007669"/>
    <property type="project" value="InterPro"/>
</dbReference>
<dbReference type="EMBL" id="AAUJ02000001">
    <property type="protein sequence ID" value="EED67142.1"/>
    <property type="molecule type" value="Genomic_DNA"/>
</dbReference>
<evidence type="ECO:0000256" key="2">
    <source>
        <dbReference type="ARBA" id="ARBA00022481"/>
    </source>
</evidence>
<evidence type="ECO:0000259" key="6">
    <source>
        <dbReference type="PROSITE" id="PS50111"/>
    </source>
</evidence>
<dbReference type="PANTHER" id="PTHR43531:SF14">
    <property type="entry name" value="METHYL-ACCEPTING CHEMOTAXIS PROTEIN I-RELATED"/>
    <property type="match status" value="1"/>
</dbReference>
<dbReference type="AlphaFoldDB" id="B7WRF7"/>
<proteinExistence type="inferred from homology"/>
<keyword evidence="4" id="KW-0807">Transducer</keyword>
<comment type="similarity">
    <text evidence="3">Belongs to the methyl-accepting chemotaxis (MCP) protein family.</text>
</comment>
<dbReference type="InterPro" id="IPR047347">
    <property type="entry name" value="YvaQ-like_sensor"/>
</dbReference>
<dbReference type="PANTHER" id="PTHR43531">
    <property type="entry name" value="PROTEIN ICFG"/>
    <property type="match status" value="1"/>
</dbReference>
<evidence type="ECO:0000259" key="7">
    <source>
        <dbReference type="PROSITE" id="PS50885"/>
    </source>
</evidence>
<comment type="caution">
    <text evidence="8">The sequence shown here is derived from an EMBL/GenBank/DDBJ whole genome shotgun (WGS) entry which is preliminary data.</text>
</comment>
<dbReference type="eggNOG" id="COG0840">
    <property type="taxonomic scope" value="Bacteria"/>
</dbReference>
<comment type="subcellular location">
    <subcellularLocation>
        <location evidence="1">Membrane</location>
    </subcellularLocation>
</comment>
<dbReference type="InterPro" id="IPR003660">
    <property type="entry name" value="HAMP_dom"/>
</dbReference>
<keyword evidence="5" id="KW-0812">Transmembrane</keyword>
<organism evidence="8 9">
    <name type="scientific">Comamonas testosteroni (strain DSM 14576 / KF-1)</name>
    <name type="common">Pseudomonas testosteroni</name>
    <dbReference type="NCBI Taxonomy" id="399795"/>
    <lineage>
        <taxon>Bacteria</taxon>
        <taxon>Pseudomonadati</taxon>
        <taxon>Pseudomonadota</taxon>
        <taxon>Betaproteobacteria</taxon>
        <taxon>Burkholderiales</taxon>
        <taxon>Comamonadaceae</taxon>
        <taxon>Comamonas</taxon>
    </lineage>
</organism>
<dbReference type="Pfam" id="PF00015">
    <property type="entry name" value="MCPsignal"/>
    <property type="match status" value="1"/>
</dbReference>
<evidence type="ECO:0000256" key="5">
    <source>
        <dbReference type="SAM" id="Phobius"/>
    </source>
</evidence>
<feature type="domain" description="HAMP" evidence="7">
    <location>
        <begin position="213"/>
        <end position="265"/>
    </location>
</feature>
<dbReference type="InterPro" id="IPR024478">
    <property type="entry name" value="HlyB_4HB_MCP"/>
</dbReference>
<dbReference type="CDD" id="cd19411">
    <property type="entry name" value="MCP2201-like_sensor"/>
    <property type="match status" value="1"/>
</dbReference>
<dbReference type="GO" id="GO:0005886">
    <property type="term" value="C:plasma membrane"/>
    <property type="evidence" value="ECO:0007669"/>
    <property type="project" value="TreeGrafter"/>
</dbReference>
<evidence type="ECO:0000256" key="4">
    <source>
        <dbReference type="PROSITE-ProRule" id="PRU00284"/>
    </source>
</evidence>
<gene>
    <name evidence="8" type="ORF">CtesDRAFT_PD2088</name>
</gene>
<dbReference type="InterPro" id="IPR051310">
    <property type="entry name" value="MCP_chemotaxis"/>
</dbReference>
<dbReference type="RefSeq" id="WP_003054544.1">
    <property type="nucleotide sequence ID" value="NZ_AAUJ02000001.1"/>
</dbReference>
<dbReference type="OrthoDB" id="8791258at2"/>
<evidence type="ECO:0000256" key="1">
    <source>
        <dbReference type="ARBA" id="ARBA00004370"/>
    </source>
</evidence>
<dbReference type="FunFam" id="1.10.287.950:FF:000001">
    <property type="entry name" value="Methyl-accepting chemotaxis sensory transducer"/>
    <property type="match status" value="1"/>
</dbReference>
<dbReference type="Gene3D" id="1.10.287.950">
    <property type="entry name" value="Methyl-accepting chemotaxis protein"/>
    <property type="match status" value="1"/>
</dbReference>
<dbReference type="PROSITE" id="PS50111">
    <property type="entry name" value="CHEMOTAXIS_TRANSDUC_2"/>
    <property type="match status" value="1"/>
</dbReference>
<feature type="domain" description="Methyl-accepting transducer" evidence="6">
    <location>
        <begin position="270"/>
        <end position="499"/>
    </location>
</feature>
<protein>
    <submittedName>
        <fullName evidence="8">Methyl-accepting chemotaxis sensory transducer</fullName>
    </submittedName>
</protein>
<dbReference type="GO" id="GO:0007165">
    <property type="term" value="P:signal transduction"/>
    <property type="evidence" value="ECO:0007669"/>
    <property type="project" value="UniProtKB-KW"/>
</dbReference>
<sequence length="555" mass="60100" precursor="true">MKLLRNLKIGSRLIITLGILLLLTIGIGAESIIKASAVQNRIIDITQRRMVLISHLNDLRLEVNRQSRFLRNMVIIDDKSKIDIEHQAVIESRKKSEKLINLLSQEIHAAKGKELLNQTVNARKRFSSDVDRYFSLIESGEKNKAVIYLLEGLRPVQLEYLRILDGSIQFQSDLANDSSIEAVKEVRSLQITTLIAILLSIVISVTLGVWIVRSITRPVRHAVNIARAVAAGDLNTAIEVQSQDEVGELLNSLNEMQHELVKVVSVVRTGSESVATASTEIAQGNLDLSQRTEEQAAALEETAASMEQLSATVGQNADSAREASTFAQGASDIATQGAELVAEVVNTMQGISTSSKKISEIIDVIDSIAFQTNILALNAAVEAARAGEQGRGFAVVASEVRSLAIRSAGAAKEITCLINDSVQRVERGNRLANQAGNTMQEIVASVKRVTVLMSEISAASDEQSHGVLQVGEALTQMDQVTQQNAALVEEVSAAASSLREQATELVKVVATFELGVTVPSPSPPREKHVVVLLSSDLGRQLAESPSRQRQGELMY</sequence>
<evidence type="ECO:0000256" key="3">
    <source>
        <dbReference type="ARBA" id="ARBA00029447"/>
    </source>
</evidence>
<dbReference type="Proteomes" id="UP000003039">
    <property type="component" value="Unassembled WGS sequence"/>
</dbReference>
<keyword evidence="5" id="KW-1133">Transmembrane helix</keyword>
<dbReference type="PRINTS" id="PR00260">
    <property type="entry name" value="CHEMTRNSDUCR"/>
</dbReference>
<dbReference type="Pfam" id="PF12729">
    <property type="entry name" value="4HB_MCP_1"/>
    <property type="match status" value="1"/>
</dbReference>
<name>B7WRF7_COMTK</name>
<dbReference type="InterPro" id="IPR004090">
    <property type="entry name" value="Chemotax_Me-accpt_rcpt"/>
</dbReference>
<feature type="transmembrane region" description="Helical" evidence="5">
    <location>
        <begin position="191"/>
        <end position="212"/>
    </location>
</feature>
<dbReference type="CDD" id="cd11386">
    <property type="entry name" value="MCP_signal"/>
    <property type="match status" value="1"/>
</dbReference>
<dbReference type="SUPFAM" id="SSF58104">
    <property type="entry name" value="Methyl-accepting chemotaxis protein (MCP) signaling domain"/>
    <property type="match status" value="1"/>
</dbReference>
<evidence type="ECO:0000313" key="9">
    <source>
        <dbReference type="Proteomes" id="UP000003039"/>
    </source>
</evidence>
<keyword evidence="2" id="KW-0488">Methylation</keyword>
<dbReference type="PROSITE" id="PS50885">
    <property type="entry name" value="HAMP"/>
    <property type="match status" value="1"/>
</dbReference>
<accession>B7WRF7</accession>
<reference evidence="8 9" key="1">
    <citation type="journal article" date="2004" name="Appl. Environ. Microbiol.">
        <title>Mineralization of individual congeners of linear alkylbenzenesulfonate by defined pairs of heterotrophic bacteria.</title>
        <authorList>
            <person name="Schleheck D."/>
            <person name="Knepper T.P."/>
            <person name="Fischer K."/>
            <person name="Cook A.M."/>
        </authorList>
    </citation>
    <scope>NUCLEOTIDE SEQUENCE [LARGE SCALE GENOMIC DNA]</scope>
    <source>
        <strain evidence="9">DSM 14576 / KF-1</strain>
    </source>
</reference>
<keyword evidence="5" id="KW-0472">Membrane</keyword>
<dbReference type="InterPro" id="IPR004089">
    <property type="entry name" value="MCPsignal_dom"/>
</dbReference>
<evidence type="ECO:0000313" key="8">
    <source>
        <dbReference type="EMBL" id="EED67142.1"/>
    </source>
</evidence>
<dbReference type="SMART" id="SM00283">
    <property type="entry name" value="MA"/>
    <property type="match status" value="1"/>
</dbReference>
<dbReference type="SMART" id="SM00304">
    <property type="entry name" value="HAMP"/>
    <property type="match status" value="1"/>
</dbReference>
<dbReference type="Pfam" id="PF00672">
    <property type="entry name" value="HAMP"/>
    <property type="match status" value="1"/>
</dbReference>
<dbReference type="Gene3D" id="6.10.340.10">
    <property type="match status" value="1"/>
</dbReference>